<keyword evidence="3" id="KW-1185">Reference proteome</keyword>
<feature type="region of interest" description="Disordered" evidence="1">
    <location>
        <begin position="25"/>
        <end position="45"/>
    </location>
</feature>
<reference evidence="2 3" key="1">
    <citation type="journal article" date="2024" name="G3 (Bethesda)">
        <title>Genome assembly of Hibiscus sabdariffa L. provides insights into metabolisms of medicinal natural products.</title>
        <authorList>
            <person name="Kim T."/>
        </authorList>
    </citation>
    <scope>NUCLEOTIDE SEQUENCE [LARGE SCALE GENOMIC DNA]</scope>
    <source>
        <strain evidence="2">TK-2024</strain>
        <tissue evidence="2">Old leaves</tissue>
    </source>
</reference>
<name>A0ABR2AI36_9ROSI</name>
<dbReference type="Proteomes" id="UP001472677">
    <property type="component" value="Unassembled WGS sequence"/>
</dbReference>
<sequence length="67" mass="7688">MRKYMMLLSAHSGVRRTGKIVRFPSEGNGVQLRPRHRKPPTSNQKKGYFFPFIAQFLGRVPTPSMTP</sequence>
<comment type="caution">
    <text evidence="2">The sequence shown here is derived from an EMBL/GenBank/DDBJ whole genome shotgun (WGS) entry which is preliminary data.</text>
</comment>
<gene>
    <name evidence="2" type="ORF">V6N12_018759</name>
</gene>
<organism evidence="2 3">
    <name type="scientific">Hibiscus sabdariffa</name>
    <name type="common">roselle</name>
    <dbReference type="NCBI Taxonomy" id="183260"/>
    <lineage>
        <taxon>Eukaryota</taxon>
        <taxon>Viridiplantae</taxon>
        <taxon>Streptophyta</taxon>
        <taxon>Embryophyta</taxon>
        <taxon>Tracheophyta</taxon>
        <taxon>Spermatophyta</taxon>
        <taxon>Magnoliopsida</taxon>
        <taxon>eudicotyledons</taxon>
        <taxon>Gunneridae</taxon>
        <taxon>Pentapetalae</taxon>
        <taxon>rosids</taxon>
        <taxon>malvids</taxon>
        <taxon>Malvales</taxon>
        <taxon>Malvaceae</taxon>
        <taxon>Malvoideae</taxon>
        <taxon>Hibiscus</taxon>
    </lineage>
</organism>
<evidence type="ECO:0000313" key="2">
    <source>
        <dbReference type="EMBL" id="KAK8492926.1"/>
    </source>
</evidence>
<evidence type="ECO:0000256" key="1">
    <source>
        <dbReference type="SAM" id="MobiDB-lite"/>
    </source>
</evidence>
<proteinExistence type="predicted"/>
<protein>
    <submittedName>
        <fullName evidence="2">Uncharacterized protein</fullName>
    </submittedName>
</protein>
<dbReference type="EMBL" id="JBBPBM010000671">
    <property type="protein sequence ID" value="KAK8492926.1"/>
    <property type="molecule type" value="Genomic_DNA"/>
</dbReference>
<accession>A0ABR2AI36</accession>
<evidence type="ECO:0000313" key="3">
    <source>
        <dbReference type="Proteomes" id="UP001472677"/>
    </source>
</evidence>